<evidence type="ECO:0000313" key="2">
    <source>
        <dbReference type="Proteomes" id="UP001219934"/>
    </source>
</evidence>
<evidence type="ECO:0000313" key="1">
    <source>
        <dbReference type="EMBL" id="KAJ4921076.1"/>
    </source>
</evidence>
<dbReference type="AlphaFoldDB" id="A0AAD6AA66"/>
<comment type="caution">
    <text evidence="1">The sequence shown here is derived from an EMBL/GenBank/DDBJ whole genome shotgun (WGS) entry which is preliminary data.</text>
</comment>
<reference evidence="1" key="1">
    <citation type="submission" date="2022-11" db="EMBL/GenBank/DDBJ databases">
        <title>Chromosome-level genome of Pogonophryne albipinna.</title>
        <authorList>
            <person name="Jo E."/>
        </authorList>
    </citation>
    <scope>NUCLEOTIDE SEQUENCE</scope>
    <source>
        <strain evidence="1">SGF0006</strain>
        <tissue evidence="1">Muscle</tissue>
    </source>
</reference>
<feature type="non-terminal residue" evidence="1">
    <location>
        <position position="1"/>
    </location>
</feature>
<dbReference type="EMBL" id="JAPTMU010000145">
    <property type="protein sequence ID" value="KAJ4921076.1"/>
    <property type="molecule type" value="Genomic_DNA"/>
</dbReference>
<organism evidence="1 2">
    <name type="scientific">Pogonophryne albipinna</name>
    <dbReference type="NCBI Taxonomy" id="1090488"/>
    <lineage>
        <taxon>Eukaryota</taxon>
        <taxon>Metazoa</taxon>
        <taxon>Chordata</taxon>
        <taxon>Craniata</taxon>
        <taxon>Vertebrata</taxon>
        <taxon>Euteleostomi</taxon>
        <taxon>Actinopterygii</taxon>
        <taxon>Neopterygii</taxon>
        <taxon>Teleostei</taxon>
        <taxon>Neoteleostei</taxon>
        <taxon>Acanthomorphata</taxon>
        <taxon>Eupercaria</taxon>
        <taxon>Perciformes</taxon>
        <taxon>Notothenioidei</taxon>
        <taxon>Pogonophryne</taxon>
    </lineage>
</organism>
<accession>A0AAD6AA66</accession>
<keyword evidence="2" id="KW-1185">Reference proteome</keyword>
<name>A0AAD6AA66_9TELE</name>
<feature type="non-terminal residue" evidence="1">
    <location>
        <position position="215"/>
    </location>
</feature>
<proteinExistence type="predicted"/>
<gene>
    <name evidence="1" type="ORF">JOQ06_022009</name>
</gene>
<protein>
    <submittedName>
        <fullName evidence="1">Uncharacterized protein</fullName>
    </submittedName>
</protein>
<sequence>ALDIELKHCQASVIDGRDDCPSAVPRPTSSTFDDLAIMLRRPTWKAMEDGLNDDLGTLVAYFQRWRLQLNIGKTVAAYHLSTREARRELEVRVNNKRLEVQQAPKYLVCVWIGHCPSNNTLKKSRPSGILRPSLEQKPSRNGMYSSRPVGGAACHRIRFLAEPLEHRERLLHEPLSSRSRAPESLLPLSLNGSPGAFGLHAHVLPRISFVGGGGG</sequence>
<dbReference type="Proteomes" id="UP001219934">
    <property type="component" value="Unassembled WGS sequence"/>
</dbReference>